<evidence type="ECO:0000256" key="4">
    <source>
        <dbReference type="ARBA" id="ARBA00049872"/>
    </source>
</evidence>
<keyword evidence="8" id="KW-1185">Reference proteome</keyword>
<dbReference type="SUPFAM" id="SSF51905">
    <property type="entry name" value="FAD/NAD(P)-binding domain"/>
    <property type="match status" value="1"/>
</dbReference>
<dbReference type="Pfam" id="PF01266">
    <property type="entry name" value="DAO"/>
    <property type="match status" value="1"/>
</dbReference>
<dbReference type="Gene3D" id="3.50.50.60">
    <property type="entry name" value="FAD/NAD(P)-binding domain"/>
    <property type="match status" value="1"/>
</dbReference>
<evidence type="ECO:0000313" key="8">
    <source>
        <dbReference type="Proteomes" id="UP001550603"/>
    </source>
</evidence>
<dbReference type="RefSeq" id="WP_359790262.1">
    <property type="nucleotide sequence ID" value="NZ_JBEYBN010000029.1"/>
</dbReference>
<dbReference type="Proteomes" id="UP001550603">
    <property type="component" value="Unassembled WGS sequence"/>
</dbReference>
<dbReference type="SUPFAM" id="SSF54373">
    <property type="entry name" value="FAD-linked reductases, C-terminal domain"/>
    <property type="match status" value="1"/>
</dbReference>
<dbReference type="InterPro" id="IPR036188">
    <property type="entry name" value="FAD/NAD-bd_sf"/>
</dbReference>
<name>A0ABV2XXY4_9ACTN</name>
<dbReference type="PANTHER" id="PTHR13847">
    <property type="entry name" value="SARCOSINE DEHYDROGENASE-RELATED"/>
    <property type="match status" value="1"/>
</dbReference>
<dbReference type="InterPro" id="IPR006076">
    <property type="entry name" value="FAD-dep_OxRdtase"/>
</dbReference>
<keyword evidence="2" id="KW-0784">Thiamine biosynthesis</keyword>
<evidence type="ECO:0000313" key="7">
    <source>
        <dbReference type="EMBL" id="MEU2268872.1"/>
    </source>
</evidence>
<dbReference type="InterPro" id="IPR012727">
    <property type="entry name" value="Gly_oxidase_ThiO"/>
</dbReference>
<reference evidence="7 8" key="1">
    <citation type="submission" date="2024-06" db="EMBL/GenBank/DDBJ databases">
        <title>The Natural Products Discovery Center: Release of the First 8490 Sequenced Strains for Exploring Actinobacteria Biosynthetic Diversity.</title>
        <authorList>
            <person name="Kalkreuter E."/>
            <person name="Kautsar S.A."/>
            <person name="Yang D."/>
            <person name="Bader C.D."/>
            <person name="Teijaro C.N."/>
            <person name="Fluegel L."/>
            <person name="Davis C.M."/>
            <person name="Simpson J.R."/>
            <person name="Lauterbach L."/>
            <person name="Steele A.D."/>
            <person name="Gui C."/>
            <person name="Meng S."/>
            <person name="Li G."/>
            <person name="Viehrig K."/>
            <person name="Ye F."/>
            <person name="Su P."/>
            <person name="Kiefer A.F."/>
            <person name="Nichols A."/>
            <person name="Cepeda A.J."/>
            <person name="Yan W."/>
            <person name="Fan B."/>
            <person name="Jiang Y."/>
            <person name="Adhikari A."/>
            <person name="Zheng C.-J."/>
            <person name="Schuster L."/>
            <person name="Cowan T.M."/>
            <person name="Smanski M.J."/>
            <person name="Chevrette M.G."/>
            <person name="De Carvalho L.P.S."/>
            <person name="Shen B."/>
        </authorList>
    </citation>
    <scope>NUCLEOTIDE SEQUENCE [LARGE SCALE GENOMIC DNA]</scope>
    <source>
        <strain evidence="7 8">NPDC019583</strain>
    </source>
</reference>
<sequence>MSRTRTSDVLVIGGGIIGLVTAWRSAQRGFATAVADPEPGGGAAQVAAGMLAAVTELHYGEQTLLGLNLASARRYPDFAAELTELTGHDLGYRRCGTLAVALDADDRAHLRELHALQQQSGLESQWLSGRECRRLEPMLAPGVRGGLRVDGDHQIDPRRLAGALLAACERAGVVFHHAWAERLTVVGDRATGVVTADGTELGAGQVVLAGGSLSGRLAGVPEDVLPPVRPVKGQVVRLTMPGRHGPFLSRTVRAVVRGSHVYLVPRESGELVIGATSEELGWDTTVTAGGVYELLRDAHELVPGITELPLTETRAGLRPGSPDNAPLLGPTGLDGLLLATGHYRNGVLLTPVTGDALAHALATGDLPEEARPFTPKRFSTATALTEQPA</sequence>
<evidence type="ECO:0000256" key="3">
    <source>
        <dbReference type="ARBA" id="ARBA00023002"/>
    </source>
</evidence>
<keyword evidence="3 7" id="KW-0560">Oxidoreductase</keyword>
<evidence type="ECO:0000256" key="5">
    <source>
        <dbReference type="ARBA" id="ARBA00050018"/>
    </source>
</evidence>
<comment type="caution">
    <text evidence="7">The sequence shown here is derived from an EMBL/GenBank/DDBJ whole genome shotgun (WGS) entry which is preliminary data.</text>
</comment>
<dbReference type="EMBL" id="JBEYBN010000029">
    <property type="protein sequence ID" value="MEU2268872.1"/>
    <property type="molecule type" value="Genomic_DNA"/>
</dbReference>
<comment type="pathway">
    <text evidence="1">Cofactor biosynthesis; thiamine diphosphate biosynthesis.</text>
</comment>
<protein>
    <recommendedName>
        <fullName evidence="5">glycine oxidase</fullName>
        <ecNumber evidence="5">1.4.3.19</ecNumber>
    </recommendedName>
</protein>
<proteinExistence type="predicted"/>
<comment type="catalytic activity">
    <reaction evidence="4">
        <text>glycine + O2 + H2O = glyoxylate + H2O2 + NH4(+)</text>
        <dbReference type="Rhea" id="RHEA:11532"/>
        <dbReference type="ChEBI" id="CHEBI:15377"/>
        <dbReference type="ChEBI" id="CHEBI:15379"/>
        <dbReference type="ChEBI" id="CHEBI:16240"/>
        <dbReference type="ChEBI" id="CHEBI:28938"/>
        <dbReference type="ChEBI" id="CHEBI:36655"/>
        <dbReference type="ChEBI" id="CHEBI:57305"/>
        <dbReference type="EC" id="1.4.3.19"/>
    </reaction>
</comment>
<feature type="domain" description="FAD dependent oxidoreductase" evidence="6">
    <location>
        <begin position="8"/>
        <end position="359"/>
    </location>
</feature>
<evidence type="ECO:0000256" key="1">
    <source>
        <dbReference type="ARBA" id="ARBA00004948"/>
    </source>
</evidence>
<gene>
    <name evidence="7" type="primary">thiO</name>
    <name evidence="7" type="ORF">ABZ568_21170</name>
</gene>
<evidence type="ECO:0000256" key="2">
    <source>
        <dbReference type="ARBA" id="ARBA00022977"/>
    </source>
</evidence>
<accession>A0ABV2XXY4</accession>
<dbReference type="Gene3D" id="3.30.9.10">
    <property type="entry name" value="D-Amino Acid Oxidase, subunit A, domain 2"/>
    <property type="match status" value="1"/>
</dbReference>
<organism evidence="7 8">
    <name type="scientific">Streptomyces olindensis</name>
    <dbReference type="NCBI Taxonomy" id="358823"/>
    <lineage>
        <taxon>Bacteria</taxon>
        <taxon>Bacillati</taxon>
        <taxon>Actinomycetota</taxon>
        <taxon>Actinomycetes</taxon>
        <taxon>Kitasatosporales</taxon>
        <taxon>Streptomycetaceae</taxon>
        <taxon>Streptomyces</taxon>
    </lineage>
</organism>
<dbReference type="EC" id="1.4.3.19" evidence="5"/>
<dbReference type="PANTHER" id="PTHR13847:SF289">
    <property type="entry name" value="GLYCINE OXIDASE"/>
    <property type="match status" value="1"/>
</dbReference>
<dbReference type="GO" id="GO:0043799">
    <property type="term" value="F:glycine oxidase activity"/>
    <property type="evidence" value="ECO:0007669"/>
    <property type="project" value="UniProtKB-EC"/>
</dbReference>
<dbReference type="NCBIfam" id="TIGR02352">
    <property type="entry name" value="thiamin_ThiO"/>
    <property type="match status" value="1"/>
</dbReference>
<evidence type="ECO:0000259" key="6">
    <source>
        <dbReference type="Pfam" id="PF01266"/>
    </source>
</evidence>